<proteinExistence type="predicted"/>
<name>A0AAD8MK38_9APIA</name>
<organism evidence="2 3">
    <name type="scientific">Heracleum sosnowskyi</name>
    <dbReference type="NCBI Taxonomy" id="360622"/>
    <lineage>
        <taxon>Eukaryota</taxon>
        <taxon>Viridiplantae</taxon>
        <taxon>Streptophyta</taxon>
        <taxon>Embryophyta</taxon>
        <taxon>Tracheophyta</taxon>
        <taxon>Spermatophyta</taxon>
        <taxon>Magnoliopsida</taxon>
        <taxon>eudicotyledons</taxon>
        <taxon>Gunneridae</taxon>
        <taxon>Pentapetalae</taxon>
        <taxon>asterids</taxon>
        <taxon>campanulids</taxon>
        <taxon>Apiales</taxon>
        <taxon>Apiaceae</taxon>
        <taxon>Apioideae</taxon>
        <taxon>apioid superclade</taxon>
        <taxon>Tordylieae</taxon>
        <taxon>Tordyliinae</taxon>
        <taxon>Heracleum</taxon>
    </lineage>
</organism>
<feature type="transmembrane region" description="Helical" evidence="1">
    <location>
        <begin position="31"/>
        <end position="49"/>
    </location>
</feature>
<dbReference type="AlphaFoldDB" id="A0AAD8MK38"/>
<protein>
    <submittedName>
        <fullName evidence="2">Uncharacterized protein</fullName>
    </submittedName>
</protein>
<keyword evidence="3" id="KW-1185">Reference proteome</keyword>
<evidence type="ECO:0000313" key="2">
    <source>
        <dbReference type="EMBL" id="KAK1376291.1"/>
    </source>
</evidence>
<dbReference type="EMBL" id="JAUIZM010000007">
    <property type="protein sequence ID" value="KAK1376291.1"/>
    <property type="molecule type" value="Genomic_DNA"/>
</dbReference>
<reference evidence="2" key="2">
    <citation type="submission" date="2023-05" db="EMBL/GenBank/DDBJ databases">
        <authorList>
            <person name="Schelkunov M.I."/>
        </authorList>
    </citation>
    <scope>NUCLEOTIDE SEQUENCE</scope>
    <source>
        <strain evidence="2">Hsosn_3</strain>
        <tissue evidence="2">Leaf</tissue>
    </source>
</reference>
<gene>
    <name evidence="2" type="ORF">POM88_032484</name>
</gene>
<reference evidence="2" key="1">
    <citation type="submission" date="2023-02" db="EMBL/GenBank/DDBJ databases">
        <title>Genome of toxic invasive species Heracleum sosnowskyi carries increased number of genes despite the absence of recent whole-genome duplications.</title>
        <authorList>
            <person name="Schelkunov M."/>
            <person name="Shtratnikova V."/>
            <person name="Makarenko M."/>
            <person name="Klepikova A."/>
            <person name="Omelchenko D."/>
            <person name="Novikova G."/>
            <person name="Obukhova E."/>
            <person name="Bogdanov V."/>
            <person name="Penin A."/>
            <person name="Logacheva M."/>
        </authorList>
    </citation>
    <scope>NUCLEOTIDE SEQUENCE</scope>
    <source>
        <strain evidence="2">Hsosn_3</strain>
        <tissue evidence="2">Leaf</tissue>
    </source>
</reference>
<keyword evidence="1" id="KW-1133">Transmembrane helix</keyword>
<evidence type="ECO:0000256" key="1">
    <source>
        <dbReference type="SAM" id="Phobius"/>
    </source>
</evidence>
<sequence>MELVEVYRVIYDGPDDHLQGIIGCLDSENDVALLIFALLLQDVALLIFALLLHEIALLIFVLLIQEVVLALLMLRSSDDTHYVDEFDSPGSLRLYTAALLL</sequence>
<accession>A0AAD8MK38</accession>
<dbReference type="Proteomes" id="UP001237642">
    <property type="component" value="Unassembled WGS sequence"/>
</dbReference>
<comment type="caution">
    <text evidence="2">The sequence shown here is derived from an EMBL/GenBank/DDBJ whole genome shotgun (WGS) entry which is preliminary data.</text>
</comment>
<evidence type="ECO:0000313" key="3">
    <source>
        <dbReference type="Proteomes" id="UP001237642"/>
    </source>
</evidence>
<feature type="transmembrane region" description="Helical" evidence="1">
    <location>
        <begin position="55"/>
        <end position="74"/>
    </location>
</feature>
<keyword evidence="1" id="KW-0812">Transmembrane</keyword>
<keyword evidence="1" id="KW-0472">Membrane</keyword>